<keyword evidence="1" id="KW-0472">Membrane</keyword>
<evidence type="ECO:0000256" key="1">
    <source>
        <dbReference type="SAM" id="Phobius"/>
    </source>
</evidence>
<proteinExistence type="predicted"/>
<protein>
    <submittedName>
        <fullName evidence="2">Dialkylresorcinol condensing enzyme DarA</fullName>
    </submittedName>
</protein>
<dbReference type="EMBL" id="JACLHY010000028">
    <property type="protein sequence ID" value="MBC8770126.1"/>
    <property type="molecule type" value="Genomic_DNA"/>
</dbReference>
<sequence>MKEVLIIYYSQSGQLLDIVQNLASSLDPEKVNITYYRIQPENDYKFPWKQEEFYDAFPESFLQIPCNLHPPKADILEKKYDLVILGYQVWYLTPSIPINSFLKSDFAKKILDNTPVVTVIACRNMWLMAQEKMKRLLISCNAQLVGNIALVDRHINHISVITIVHWMLGGKKTKYLGIFPKPGVSDEDIKSSAKFGNPINKSLLSNDYTNLQNDLLKLDAVKVKPLLIQTDIRGNVLFTKWANLIIKKGPSGNPKRKKLLVLFKYYLLFAIWAIAPIVFIVFLATYIPRYSKIKRDKAYYSSVSLKNN</sequence>
<name>A0ABR7QSH7_9FLAO</name>
<reference evidence="2 3" key="1">
    <citation type="submission" date="2020-08" db="EMBL/GenBank/DDBJ databases">
        <title>Arenibacter gaetbuli sp. nov., isolated from a sand dune.</title>
        <authorList>
            <person name="Park S."/>
            <person name="Yoon J.-H."/>
        </authorList>
    </citation>
    <scope>NUCLEOTIDE SEQUENCE [LARGE SCALE GENOMIC DNA]</scope>
    <source>
        <strain evidence="2 3">BSSL-BM3</strain>
    </source>
</reference>
<dbReference type="SUPFAM" id="SSF52218">
    <property type="entry name" value="Flavoproteins"/>
    <property type="match status" value="1"/>
</dbReference>
<dbReference type="RefSeq" id="WP_187587647.1">
    <property type="nucleotide sequence ID" value="NZ_JACLHY010000028.1"/>
</dbReference>
<keyword evidence="1" id="KW-1133">Transmembrane helix</keyword>
<comment type="caution">
    <text evidence="2">The sequence shown here is derived from an EMBL/GenBank/DDBJ whole genome shotgun (WGS) entry which is preliminary data.</text>
</comment>
<organism evidence="2 3">
    <name type="scientific">Arenibacter arenosicollis</name>
    <dbReference type="NCBI Taxonomy" id="2762274"/>
    <lineage>
        <taxon>Bacteria</taxon>
        <taxon>Pseudomonadati</taxon>
        <taxon>Bacteroidota</taxon>
        <taxon>Flavobacteriia</taxon>
        <taxon>Flavobacteriales</taxon>
        <taxon>Flavobacteriaceae</taxon>
        <taxon>Arenibacter</taxon>
    </lineage>
</organism>
<dbReference type="Proteomes" id="UP000618952">
    <property type="component" value="Unassembled WGS sequence"/>
</dbReference>
<evidence type="ECO:0000313" key="3">
    <source>
        <dbReference type="Proteomes" id="UP000618952"/>
    </source>
</evidence>
<evidence type="ECO:0000313" key="2">
    <source>
        <dbReference type="EMBL" id="MBC8770126.1"/>
    </source>
</evidence>
<keyword evidence="3" id="KW-1185">Reference proteome</keyword>
<dbReference type="InterPro" id="IPR029039">
    <property type="entry name" value="Flavoprotein-like_sf"/>
</dbReference>
<feature type="transmembrane region" description="Helical" evidence="1">
    <location>
        <begin position="265"/>
        <end position="287"/>
    </location>
</feature>
<accession>A0ABR7QSH7</accession>
<keyword evidence="1" id="KW-0812">Transmembrane</keyword>
<dbReference type="Gene3D" id="3.40.50.360">
    <property type="match status" value="1"/>
</dbReference>
<gene>
    <name evidence="2" type="ORF">H4O18_19150</name>
</gene>